<protein>
    <submittedName>
        <fullName evidence="1">Uncharacterized protein</fullName>
    </submittedName>
</protein>
<comment type="caution">
    <text evidence="1">The sequence shown here is derived from an EMBL/GenBank/DDBJ whole genome shotgun (WGS) entry which is preliminary data.</text>
</comment>
<dbReference type="Proteomes" id="UP000287651">
    <property type="component" value="Unassembled WGS sequence"/>
</dbReference>
<accession>A0A426ZPM5</accession>
<proteinExistence type="predicted"/>
<reference evidence="1 2" key="1">
    <citation type="journal article" date="2014" name="Agronomy (Basel)">
        <title>A Draft Genome Sequence for Ensete ventricosum, the Drought-Tolerant Tree Against Hunger.</title>
        <authorList>
            <person name="Harrison J."/>
            <person name="Moore K.A."/>
            <person name="Paszkiewicz K."/>
            <person name="Jones T."/>
            <person name="Grant M."/>
            <person name="Ambacheew D."/>
            <person name="Muzemil S."/>
            <person name="Studholme D.J."/>
        </authorList>
    </citation>
    <scope>NUCLEOTIDE SEQUENCE [LARGE SCALE GENOMIC DNA]</scope>
</reference>
<sequence>MPIGSNPGSERLRLLVIAPYGLAAGSCPCKRQPCPRATAPTSCSPSRGRLRLLAVAPYKGSWQQPVAYVGAWP</sequence>
<name>A0A426ZPM5_ENSVE</name>
<dbReference type="AlphaFoldDB" id="A0A426ZPM5"/>
<dbReference type="EMBL" id="AMZH03005625">
    <property type="protein sequence ID" value="RRT65939.1"/>
    <property type="molecule type" value="Genomic_DNA"/>
</dbReference>
<organism evidence="1 2">
    <name type="scientific">Ensete ventricosum</name>
    <name type="common">Abyssinian banana</name>
    <name type="synonym">Musa ensete</name>
    <dbReference type="NCBI Taxonomy" id="4639"/>
    <lineage>
        <taxon>Eukaryota</taxon>
        <taxon>Viridiplantae</taxon>
        <taxon>Streptophyta</taxon>
        <taxon>Embryophyta</taxon>
        <taxon>Tracheophyta</taxon>
        <taxon>Spermatophyta</taxon>
        <taxon>Magnoliopsida</taxon>
        <taxon>Liliopsida</taxon>
        <taxon>Zingiberales</taxon>
        <taxon>Musaceae</taxon>
        <taxon>Ensete</taxon>
    </lineage>
</organism>
<evidence type="ECO:0000313" key="2">
    <source>
        <dbReference type="Proteomes" id="UP000287651"/>
    </source>
</evidence>
<gene>
    <name evidence="1" type="ORF">B296_00023886</name>
</gene>
<evidence type="ECO:0000313" key="1">
    <source>
        <dbReference type="EMBL" id="RRT65939.1"/>
    </source>
</evidence>